<dbReference type="eggNOG" id="COG2353">
    <property type="taxonomic scope" value="Bacteria"/>
</dbReference>
<dbReference type="RefSeq" id="WP_011369029.1">
    <property type="nucleotide sequence ID" value="NC_007519.1"/>
</dbReference>
<dbReference type="Pfam" id="PF04264">
    <property type="entry name" value="YceI"/>
    <property type="match status" value="1"/>
</dbReference>
<feature type="signal peptide" evidence="1">
    <location>
        <begin position="1"/>
        <end position="19"/>
    </location>
</feature>
<dbReference type="Proteomes" id="UP000002710">
    <property type="component" value="Chromosome"/>
</dbReference>
<feature type="domain" description="Lipid/polyisoprenoid-binding YceI-like" evidence="2">
    <location>
        <begin position="21"/>
        <end position="188"/>
    </location>
</feature>
<dbReference type="HOGENOM" id="CLU_071003_3_2_7"/>
<gene>
    <name evidence="3" type="ordered locus">Dde_3297</name>
</gene>
<keyword evidence="1" id="KW-0732">Signal</keyword>
<proteinExistence type="predicted"/>
<dbReference type="PANTHER" id="PTHR34406:SF1">
    <property type="entry name" value="PROTEIN YCEI"/>
    <property type="match status" value="1"/>
</dbReference>
<evidence type="ECO:0000313" key="3">
    <source>
        <dbReference type="EMBL" id="ABB40091.1"/>
    </source>
</evidence>
<dbReference type="KEGG" id="dde:Dde_3297"/>
<dbReference type="Gene3D" id="2.40.128.110">
    <property type="entry name" value="Lipid/polyisoprenoid-binding, YceI-like"/>
    <property type="match status" value="1"/>
</dbReference>
<organism evidence="3 4">
    <name type="scientific">Oleidesulfovibrio alaskensis (strain ATCC BAA-1058 / DSM 17464 / G20)</name>
    <name type="common">Desulfovibrio alaskensis</name>
    <dbReference type="NCBI Taxonomy" id="207559"/>
    <lineage>
        <taxon>Bacteria</taxon>
        <taxon>Pseudomonadati</taxon>
        <taxon>Thermodesulfobacteriota</taxon>
        <taxon>Desulfovibrionia</taxon>
        <taxon>Desulfovibrionales</taxon>
        <taxon>Desulfovibrionaceae</taxon>
        <taxon>Oleidesulfovibrio</taxon>
    </lineage>
</organism>
<accession>Q30W55</accession>
<dbReference type="SUPFAM" id="SSF101874">
    <property type="entry name" value="YceI-like"/>
    <property type="match status" value="1"/>
</dbReference>
<dbReference type="STRING" id="207559.Dde_3297"/>
<dbReference type="PANTHER" id="PTHR34406">
    <property type="entry name" value="PROTEIN YCEI"/>
    <property type="match status" value="1"/>
</dbReference>
<dbReference type="SMART" id="SM00867">
    <property type="entry name" value="YceI"/>
    <property type="match status" value="1"/>
</dbReference>
<evidence type="ECO:0000313" key="4">
    <source>
        <dbReference type="Proteomes" id="UP000002710"/>
    </source>
</evidence>
<dbReference type="InterPro" id="IPR007372">
    <property type="entry name" value="Lipid/polyisoprenoid-bd_YceI"/>
</dbReference>
<dbReference type="InterPro" id="IPR036761">
    <property type="entry name" value="TTHA0802/YceI-like_sf"/>
</dbReference>
<sequence length="191" mass="20885">MKRLLLALLLVLVASSAQAAVWKVDTDHSAVHFSIQHMMIAQVRGAFHDISGSVTFDGAVPSAFDITVEVDSLDTGVDKRDDHLESADFFDEQRFPLIRFVSTAVTPSGEGYEVTGNLTLKGVTRPVTFMLGGLDRSITDPWGNVRRGGVATLTIDRRDYDVRWNAPLDGGGLLIGNDVDIIVDFEVLEPR</sequence>
<feature type="chain" id="PRO_5004219873" evidence="1">
    <location>
        <begin position="20"/>
        <end position="191"/>
    </location>
</feature>
<dbReference type="AlphaFoldDB" id="Q30W55"/>
<evidence type="ECO:0000259" key="2">
    <source>
        <dbReference type="SMART" id="SM00867"/>
    </source>
</evidence>
<protein>
    <submittedName>
        <fullName evidence="3">YceI family protein</fullName>
    </submittedName>
</protein>
<evidence type="ECO:0000256" key="1">
    <source>
        <dbReference type="SAM" id="SignalP"/>
    </source>
</evidence>
<reference evidence="3 4" key="1">
    <citation type="journal article" date="2011" name="J. Bacteriol.">
        <title>Complete genome sequence and updated annotation of Desulfovibrio alaskensis G20.</title>
        <authorList>
            <person name="Hauser L.J."/>
            <person name="Land M.L."/>
            <person name="Brown S.D."/>
            <person name="Larimer F."/>
            <person name="Keller K.L."/>
            <person name="Rapp-Giles B.J."/>
            <person name="Price M.N."/>
            <person name="Lin M."/>
            <person name="Bruce D.C."/>
            <person name="Detter J.C."/>
            <person name="Tapia R."/>
            <person name="Han C.S."/>
            <person name="Goodwin L.A."/>
            <person name="Cheng J.F."/>
            <person name="Pitluck S."/>
            <person name="Copeland A."/>
            <person name="Lucas S."/>
            <person name="Nolan M."/>
            <person name="Lapidus A.L."/>
            <person name="Palumbo A.V."/>
            <person name="Wall J.D."/>
        </authorList>
    </citation>
    <scope>NUCLEOTIDE SEQUENCE [LARGE SCALE GENOMIC DNA]</scope>
    <source>
        <strain evidence="4">ATCC BAA 1058 / DSM 17464 / G20</strain>
    </source>
</reference>
<keyword evidence="4" id="KW-1185">Reference proteome</keyword>
<name>Q30W55_OLEA2</name>
<dbReference type="EMBL" id="CP000112">
    <property type="protein sequence ID" value="ABB40091.1"/>
    <property type="molecule type" value="Genomic_DNA"/>
</dbReference>